<keyword evidence="2" id="KW-0433">Leucine-rich repeat</keyword>
<dbReference type="CDD" id="cd14798">
    <property type="entry name" value="RX-CC_like"/>
    <property type="match status" value="1"/>
</dbReference>
<dbReference type="SUPFAM" id="SSF52047">
    <property type="entry name" value="RNI-like"/>
    <property type="match status" value="1"/>
</dbReference>
<feature type="domain" description="R13L1/DRL21-like LRR repeat region" evidence="9">
    <location>
        <begin position="191"/>
        <end position="316"/>
    </location>
</feature>
<dbReference type="InterPro" id="IPR056789">
    <property type="entry name" value="LRR_R13L1-DRL21"/>
</dbReference>
<feature type="domain" description="NB-ARC" evidence="7">
    <location>
        <begin position="795"/>
        <end position="850"/>
    </location>
</feature>
<dbReference type="SUPFAM" id="SSF52058">
    <property type="entry name" value="L domain-like"/>
    <property type="match status" value="3"/>
</dbReference>
<dbReference type="Pfam" id="PF25019">
    <property type="entry name" value="LRR_R13L1-DRL21"/>
    <property type="match status" value="2"/>
</dbReference>
<keyword evidence="6" id="KW-0067">ATP-binding</keyword>
<dbReference type="Pfam" id="PF18052">
    <property type="entry name" value="Rx_N"/>
    <property type="match status" value="1"/>
</dbReference>
<keyword evidence="3" id="KW-0677">Repeat</keyword>
<dbReference type="STRING" id="4615.A0A199VCM5"/>
<dbReference type="SUPFAM" id="SSF52540">
    <property type="entry name" value="P-loop containing nucleoside triphosphate hydrolases"/>
    <property type="match status" value="1"/>
</dbReference>
<evidence type="ECO:0000256" key="5">
    <source>
        <dbReference type="ARBA" id="ARBA00022821"/>
    </source>
</evidence>
<keyword evidence="4" id="KW-0547">Nucleotide-binding</keyword>
<accession>A0A199VCM5</accession>
<dbReference type="PANTHER" id="PTHR36766:SF30">
    <property type="entry name" value="TIR-NBS TYPE DISEASE RESISTANCE PROTEIN-RELATED"/>
    <property type="match status" value="1"/>
</dbReference>
<dbReference type="EMBL" id="LSRQ01002266">
    <property type="protein sequence ID" value="OAY74844.1"/>
    <property type="molecule type" value="Genomic_DNA"/>
</dbReference>
<evidence type="ECO:0000256" key="3">
    <source>
        <dbReference type="ARBA" id="ARBA00022737"/>
    </source>
</evidence>
<feature type="domain" description="R13L1/DRL21-like LRR repeat region" evidence="9">
    <location>
        <begin position="928"/>
        <end position="1049"/>
    </location>
</feature>
<reference evidence="10 11" key="1">
    <citation type="journal article" date="2016" name="DNA Res.">
        <title>The draft genome of MD-2 pineapple using hybrid error correction of long reads.</title>
        <authorList>
            <person name="Redwan R.M."/>
            <person name="Saidin A."/>
            <person name="Kumar S.V."/>
        </authorList>
    </citation>
    <scope>NUCLEOTIDE SEQUENCE [LARGE SCALE GENOMIC DNA]</scope>
    <source>
        <strain evidence="11">cv. MD2</strain>
        <tissue evidence="10">Leaf</tissue>
    </source>
</reference>
<evidence type="ECO:0000256" key="1">
    <source>
        <dbReference type="ARBA" id="ARBA00008894"/>
    </source>
</evidence>
<dbReference type="InterPro" id="IPR041118">
    <property type="entry name" value="Rx_N"/>
</dbReference>
<dbReference type="GO" id="GO:0006952">
    <property type="term" value="P:defense response"/>
    <property type="evidence" value="ECO:0007669"/>
    <property type="project" value="UniProtKB-KW"/>
</dbReference>
<dbReference type="Pfam" id="PF00931">
    <property type="entry name" value="NB-ARC"/>
    <property type="match status" value="1"/>
</dbReference>
<gene>
    <name evidence="10" type="ORF">ACMD2_07012</name>
</gene>
<proteinExistence type="inferred from homology"/>
<dbReference type="InterPro" id="IPR038005">
    <property type="entry name" value="RX-like_CC"/>
</dbReference>
<evidence type="ECO:0000256" key="2">
    <source>
        <dbReference type="ARBA" id="ARBA00022614"/>
    </source>
</evidence>
<evidence type="ECO:0000259" key="8">
    <source>
        <dbReference type="Pfam" id="PF18052"/>
    </source>
</evidence>
<dbReference type="PRINTS" id="PR00364">
    <property type="entry name" value="DISEASERSIST"/>
</dbReference>
<dbReference type="PANTHER" id="PTHR36766">
    <property type="entry name" value="PLANT BROAD-SPECTRUM MILDEW RESISTANCE PROTEIN RPW8"/>
    <property type="match status" value="1"/>
</dbReference>
<comment type="similarity">
    <text evidence="1">Belongs to the disease resistance NB-LRR family.</text>
</comment>
<evidence type="ECO:0000256" key="6">
    <source>
        <dbReference type="ARBA" id="ARBA00022840"/>
    </source>
</evidence>
<dbReference type="Gene3D" id="1.20.5.4130">
    <property type="match status" value="1"/>
</dbReference>
<evidence type="ECO:0000313" key="10">
    <source>
        <dbReference type="EMBL" id="OAY74844.1"/>
    </source>
</evidence>
<dbReference type="GO" id="GO:0043531">
    <property type="term" value="F:ADP binding"/>
    <property type="evidence" value="ECO:0007669"/>
    <property type="project" value="InterPro"/>
</dbReference>
<evidence type="ECO:0000313" key="11">
    <source>
        <dbReference type="Proteomes" id="UP000092600"/>
    </source>
</evidence>
<dbReference type="GO" id="GO:0051707">
    <property type="term" value="P:response to other organism"/>
    <property type="evidence" value="ECO:0007669"/>
    <property type="project" value="UniProtKB-ARBA"/>
</dbReference>
<keyword evidence="5" id="KW-0611">Plant defense</keyword>
<dbReference type="GO" id="GO:0005524">
    <property type="term" value="F:ATP binding"/>
    <property type="evidence" value="ECO:0007669"/>
    <property type="project" value="UniProtKB-KW"/>
</dbReference>
<comment type="caution">
    <text evidence="10">The sequence shown here is derived from an EMBL/GenBank/DDBJ whole genome shotgun (WGS) entry which is preliminary data.</text>
</comment>
<name>A0A199VCM5_ANACO</name>
<feature type="domain" description="Disease resistance N-terminal" evidence="8">
    <location>
        <begin position="636"/>
        <end position="722"/>
    </location>
</feature>
<evidence type="ECO:0000259" key="7">
    <source>
        <dbReference type="Pfam" id="PF00931"/>
    </source>
</evidence>
<protein>
    <submittedName>
        <fullName evidence="10">Putative disease resistance protein RGA4</fullName>
    </submittedName>
</protein>
<evidence type="ECO:0000256" key="4">
    <source>
        <dbReference type="ARBA" id="ARBA00022741"/>
    </source>
</evidence>
<dbReference type="Proteomes" id="UP000092600">
    <property type="component" value="Unassembled WGS sequence"/>
</dbReference>
<evidence type="ECO:0000259" key="9">
    <source>
        <dbReference type="Pfam" id="PF25019"/>
    </source>
</evidence>
<dbReference type="InterPro" id="IPR032675">
    <property type="entry name" value="LRR_dom_sf"/>
</dbReference>
<dbReference type="InterPro" id="IPR027417">
    <property type="entry name" value="P-loop_NTPase"/>
</dbReference>
<sequence length="1364" mass="153622">MNYTIHGLAQSFSLDDCLRLEDLARNNNIARVKHLSFSCDNSKHTSFESFYKFRGIRTLLLLHGYKSPTSPLPNGLLYKLKYLRVLTLHRRDISELPDSIGNLKHLRFLDLSGTGIRKLPASISKLYNLQTLKLRNCELLDEIENGVTRLVNLRHLEAHTRLVTPIANIGSLTCLQQLEEFVIRKDKGYKISELKNMSDLGGHLCIRNLEHVSCKDEATDAMLSGKEYLTGLDLVWSDEAHSRTDAEHLHDHVLEVLQPHSGLKELKIKGFAGAKFPTWLVTLRYLHTINLFDCERCESFPPLGQLPLLKNLEIGGLHAVARIGREFSGNGGVKGFPSLKELVLADMPNLREWICEDEGEFFPRLTDLEVQNCLALRELPHLPPTLKRLRISEAGLHVLPNVRVSDSLPSSSLSSLYIDFCPNLESLEGGLLMQQLRVIKNLTIGNCEKLACLPVEGFGTLALLRRLHIYNCPRLKQFEKTGSLLPCLLKELQIRSCSKLINSILLELHDLSSIANLTIADCDDLYQFPEEGLSATIEFLSISNCKNLQNIPARLKELSSLKTFTIFNCPQVPCLPTEGLPERLQELYIKDCPLLTDRCQVNIGADWPKIAHIPNIDVDEEGIVPERRSAVLSAFLPVLFEKLSTAALDELRLLRGVDDDLRNLLATLSMIQALVEDAEEKQFKDRAIRSWLSKLKEVAYEIDELLDEYAAETLRLKLKGQRHVSGFFYCLFLRNGLFNHKIAKQIKAIQDKLDKHAKDRDVLGLQMFGSTNRVETTERTKSSSLVDDSRVFGREEDKEKIISILLSHNKSTQIGLSVLPIVGMAGLGKTTITQLVYNDVRIRENFQLRMSFFQFHKGKYTMQYAIHGLAQSVALDDCLRLEDLARGSNTARVKHLSFSCDNSKQTSFQDFYEFRGEYVVRRDNGFKISELKKMSELRGRLCITNLEEVNGKDESSEAMLGGKEYLTTLDLAWSENRSVTHLDEQVLESLQPHTRLKELTIKGFAGCKFPSWLDNPCGLHTIHLLDCKRCETLPPLGQLPSLKYLDIGGLDAVAEIGQEFSGNGAIEGFPSLKELVLDDMLNLKEWIYQGKDEFFPCLTDLEVRNCPVLRELPRLPPTLERIWISETGIHALPTIHALSSSSLSSLQIHECAQLKSLKQGLLTQQLSALKNVTITDCEELVSLPEEGFRSLTSLASLHIYNCPKLAPLAKHKGGTLPGSLEDLQIRSCSKLINSLLPELKNLPFLAHLKIANCNDLLFFPERGLPIALQILGISHCKNLQHLPDYLSELSSLKTLSIVSCPQIPYLPVSGLPASLRELYIKDCPMLTARCQQNAGADWPKISHIPNIQVGEEGFLPERTARRRR</sequence>
<dbReference type="InterPro" id="IPR002182">
    <property type="entry name" value="NB-ARC"/>
</dbReference>
<organism evidence="10 11">
    <name type="scientific">Ananas comosus</name>
    <name type="common">Pineapple</name>
    <name type="synonym">Ananas ananas</name>
    <dbReference type="NCBI Taxonomy" id="4615"/>
    <lineage>
        <taxon>Eukaryota</taxon>
        <taxon>Viridiplantae</taxon>
        <taxon>Streptophyta</taxon>
        <taxon>Embryophyta</taxon>
        <taxon>Tracheophyta</taxon>
        <taxon>Spermatophyta</taxon>
        <taxon>Magnoliopsida</taxon>
        <taxon>Liliopsida</taxon>
        <taxon>Poales</taxon>
        <taxon>Bromeliaceae</taxon>
        <taxon>Bromelioideae</taxon>
        <taxon>Ananas</taxon>
    </lineage>
</organism>
<dbReference type="Gene3D" id="3.80.10.10">
    <property type="entry name" value="Ribonuclease Inhibitor"/>
    <property type="match status" value="4"/>
</dbReference>